<dbReference type="RefSeq" id="WP_147665377.1">
    <property type="nucleotide sequence ID" value="NZ_VDUW01000001.1"/>
</dbReference>
<keyword evidence="3" id="KW-1185">Reference proteome</keyword>
<feature type="region of interest" description="Disordered" evidence="1">
    <location>
        <begin position="41"/>
        <end position="64"/>
    </location>
</feature>
<comment type="caution">
    <text evidence="2">The sequence shown here is derived from an EMBL/GenBank/DDBJ whole genome shotgun (WGS) entry which is preliminary data.</text>
</comment>
<dbReference type="AlphaFoldDB" id="A0A5C8P3D9"/>
<evidence type="ECO:0000313" key="2">
    <source>
        <dbReference type="EMBL" id="TXL67706.1"/>
    </source>
</evidence>
<name>A0A5C8P3D9_9BACI</name>
<evidence type="ECO:0000256" key="1">
    <source>
        <dbReference type="SAM" id="MobiDB-lite"/>
    </source>
</evidence>
<organism evidence="2 3">
    <name type="scientific">Cerasibacillus terrae</name>
    <dbReference type="NCBI Taxonomy" id="2498845"/>
    <lineage>
        <taxon>Bacteria</taxon>
        <taxon>Bacillati</taxon>
        <taxon>Bacillota</taxon>
        <taxon>Bacilli</taxon>
        <taxon>Bacillales</taxon>
        <taxon>Bacillaceae</taxon>
        <taxon>Cerasibacillus</taxon>
    </lineage>
</organism>
<proteinExistence type="predicted"/>
<protein>
    <submittedName>
        <fullName evidence="2">DUF342 domain-containing protein</fullName>
    </submittedName>
</protein>
<dbReference type="Proteomes" id="UP000321574">
    <property type="component" value="Unassembled WGS sequence"/>
</dbReference>
<reference evidence="2 3" key="1">
    <citation type="submission" date="2019-06" db="EMBL/GenBank/DDBJ databases">
        <title>Cerasibacillus sp. nov., isolated from maize field.</title>
        <authorList>
            <person name="Lin S.-Y."/>
            <person name="Tsai C.-F."/>
            <person name="Young C.-C."/>
        </authorList>
    </citation>
    <scope>NUCLEOTIDE SEQUENCE [LARGE SCALE GENOMIC DNA]</scope>
    <source>
        <strain evidence="2 3">CC-CFT480</strain>
    </source>
</reference>
<accession>A0A5C8P3D9</accession>
<sequence length="64" mass="7237">MIIHGDVPSGYTVKAEGDIKIFGMVHVTTIIGMKDEKIQGENTRMERKQPISHPYLGKVIDKRK</sequence>
<evidence type="ECO:0000313" key="3">
    <source>
        <dbReference type="Proteomes" id="UP000321574"/>
    </source>
</evidence>
<dbReference type="EMBL" id="VDUW01000001">
    <property type="protein sequence ID" value="TXL67706.1"/>
    <property type="molecule type" value="Genomic_DNA"/>
</dbReference>
<dbReference type="OrthoDB" id="9816426at2"/>
<gene>
    <name evidence="2" type="ORF">FHP05_01430</name>
</gene>